<dbReference type="Pfam" id="PF00536">
    <property type="entry name" value="SAM_1"/>
    <property type="match status" value="1"/>
</dbReference>
<feature type="compositionally biased region" description="Gly residues" evidence="4">
    <location>
        <begin position="701"/>
        <end position="712"/>
    </location>
</feature>
<feature type="compositionally biased region" description="Low complexity" evidence="4">
    <location>
        <begin position="273"/>
        <end position="290"/>
    </location>
</feature>
<evidence type="ECO:0000256" key="2">
    <source>
        <dbReference type="ARBA" id="ARBA00023043"/>
    </source>
</evidence>
<dbReference type="PROSITE" id="PS50175">
    <property type="entry name" value="ASP_PROT_RETROV"/>
    <property type="match status" value="1"/>
</dbReference>
<dbReference type="EMBL" id="GL832958">
    <property type="protein sequence ID" value="EGD80772.1"/>
    <property type="molecule type" value="Genomic_DNA"/>
</dbReference>
<feature type="region of interest" description="Disordered" evidence="4">
    <location>
        <begin position="263"/>
        <end position="310"/>
    </location>
</feature>
<feature type="region of interest" description="Disordered" evidence="4">
    <location>
        <begin position="380"/>
        <end position="744"/>
    </location>
</feature>
<dbReference type="STRING" id="946362.F2U044"/>
<dbReference type="SMART" id="SM00454">
    <property type="entry name" value="SAM"/>
    <property type="match status" value="1"/>
</dbReference>
<evidence type="ECO:0000256" key="1">
    <source>
        <dbReference type="ARBA" id="ARBA00022737"/>
    </source>
</evidence>
<evidence type="ECO:0000259" key="6">
    <source>
        <dbReference type="PROSITE" id="PS50175"/>
    </source>
</evidence>
<dbReference type="Proteomes" id="UP000007799">
    <property type="component" value="Unassembled WGS sequence"/>
</dbReference>
<dbReference type="GO" id="GO:0006508">
    <property type="term" value="P:proteolysis"/>
    <property type="evidence" value="ECO:0007669"/>
    <property type="project" value="InterPro"/>
</dbReference>
<dbReference type="InterPro" id="IPR036770">
    <property type="entry name" value="Ankyrin_rpt-contain_sf"/>
</dbReference>
<feature type="compositionally biased region" description="Low complexity" evidence="4">
    <location>
        <begin position="663"/>
        <end position="674"/>
    </location>
</feature>
<dbReference type="eggNOG" id="KOG4177">
    <property type="taxonomic scope" value="Eukaryota"/>
</dbReference>
<dbReference type="Pfam" id="PF12796">
    <property type="entry name" value="Ank_2"/>
    <property type="match status" value="1"/>
</dbReference>
<gene>
    <name evidence="7" type="ORF">PTSG_11713</name>
</gene>
<evidence type="ECO:0000259" key="5">
    <source>
        <dbReference type="PROSITE" id="PS50105"/>
    </source>
</evidence>
<evidence type="ECO:0008006" key="9">
    <source>
        <dbReference type="Google" id="ProtNLM"/>
    </source>
</evidence>
<feature type="compositionally biased region" description="Pro residues" evidence="4">
    <location>
        <begin position="476"/>
        <end position="493"/>
    </location>
</feature>
<feature type="compositionally biased region" description="Basic residues" evidence="4">
    <location>
        <begin position="291"/>
        <end position="301"/>
    </location>
</feature>
<evidence type="ECO:0000313" key="8">
    <source>
        <dbReference type="Proteomes" id="UP000007799"/>
    </source>
</evidence>
<feature type="compositionally biased region" description="Low complexity" evidence="4">
    <location>
        <begin position="546"/>
        <end position="559"/>
    </location>
</feature>
<protein>
    <recommendedName>
        <fullName evidence="9">SAM domain-containing protein</fullName>
    </recommendedName>
</protein>
<dbReference type="InterPro" id="IPR001995">
    <property type="entry name" value="Peptidase_A2_cat"/>
</dbReference>
<dbReference type="PANTHER" id="PTHR23206:SF8">
    <property type="entry name" value="ANKYRIN REPEAT AND KH DOMAIN-CONTAINING 1"/>
    <property type="match status" value="1"/>
</dbReference>
<dbReference type="InterPro" id="IPR051631">
    <property type="entry name" value="Ankyrin-KH/SAM_domain"/>
</dbReference>
<dbReference type="InParanoid" id="F2U044"/>
<reference evidence="7" key="1">
    <citation type="submission" date="2009-08" db="EMBL/GenBank/DDBJ databases">
        <title>Annotation of Salpingoeca rosetta.</title>
        <authorList>
            <consortium name="The Broad Institute Genome Sequencing Platform"/>
            <person name="Russ C."/>
            <person name="Cuomo C."/>
            <person name="Burger G."/>
            <person name="Gray M.W."/>
            <person name="Holland P.W.H."/>
            <person name="King N."/>
            <person name="Lang F.B.F."/>
            <person name="Roger A.J."/>
            <person name="Ruiz-Trillo I."/>
            <person name="Young S.K."/>
            <person name="Zeng Q."/>
            <person name="Gargeya S."/>
            <person name="Alvarado L."/>
            <person name="Berlin A."/>
            <person name="Chapman S.B."/>
            <person name="Chen Z."/>
            <person name="Freedman E."/>
            <person name="Gellesch M."/>
            <person name="Goldberg J."/>
            <person name="Griggs A."/>
            <person name="Gujja S."/>
            <person name="Heilman E."/>
            <person name="Heiman D."/>
            <person name="Howarth C."/>
            <person name="Mehta T."/>
            <person name="Neiman D."/>
            <person name="Pearson M."/>
            <person name="Roberts A."/>
            <person name="Saif S."/>
            <person name="Shea T."/>
            <person name="Shenoy N."/>
            <person name="Sisk P."/>
            <person name="Stolte C."/>
            <person name="Sykes S."/>
            <person name="White J."/>
            <person name="Yandava C."/>
            <person name="Haas B."/>
            <person name="Nusbaum C."/>
            <person name="Birren B."/>
        </authorList>
    </citation>
    <scope>NUCLEOTIDE SEQUENCE [LARGE SCALE GENOMIC DNA]</scope>
    <source>
        <strain evidence="7">ATCC 50818</strain>
    </source>
</reference>
<feature type="repeat" description="ANK" evidence="3">
    <location>
        <begin position="136"/>
        <end position="168"/>
    </location>
</feature>
<organism evidence="8">
    <name type="scientific">Salpingoeca rosetta (strain ATCC 50818 / BSB-021)</name>
    <dbReference type="NCBI Taxonomy" id="946362"/>
    <lineage>
        <taxon>Eukaryota</taxon>
        <taxon>Choanoflagellata</taxon>
        <taxon>Craspedida</taxon>
        <taxon>Salpingoecidae</taxon>
        <taxon>Salpingoeca</taxon>
    </lineage>
</organism>
<dbReference type="PANTHER" id="PTHR23206">
    <property type="entry name" value="MASK PROTEIN"/>
    <property type="match status" value="1"/>
</dbReference>
<dbReference type="PROSITE" id="PS50088">
    <property type="entry name" value="ANK_REPEAT"/>
    <property type="match status" value="4"/>
</dbReference>
<dbReference type="AlphaFoldDB" id="F2U044"/>
<feature type="compositionally biased region" description="Low complexity" evidence="4">
    <location>
        <begin position="567"/>
        <end position="598"/>
    </location>
</feature>
<sequence>MTDAMTDGMRNGVKGEVKGGMADLNSANESLDKDESFGIDLDLDLTQSLSASMLLGIKQVMLAALAGSTPFDIHAAAALGDCDGVQAALQEDKTAVSKRNWCGWTPLIYAAHMGHDSIVDILLDHGASPNETTADGKDSALLQAASMGKESVIDTLLQRGADVNESLACGKTPLYVAAANGQTHVVKQLIERGADVHSVETTTGNTPLLAAIHEGSAGSVRALLDAGADITVRNNKGFACEEAAQKSPQPDVTIMNLIKMKANNTSNDGPMRSEAALVSSPLPSSPPRSRASSHTRTRKTPPKQPSGRQRAAELNLGLGDVRDVHELLKCLNLEKYIPVFDKAEVDFKLLLNMSEHDLKEIGIAVFGPRRKIYNAVQRLKAKSTTPTNHTNSGSSNTSNATITAQPTTTATTAAAATARTTTITPPLSFRAQKQSPSLSVARANASPPKLYIPTVPSSPSARSAANASTTAAAPHVAPPSPSPLPAPLSPAPLPVQRIAPPRLPSIVPPHAHAPRLPSASRRQRSPAHHQQHHQQHQHRQQHQHQHQQYQYHATRHQQQPQQGVPLSPTSTTQPVQQQFTYHQQQQQQQHQSYAQPQQHTVPRAQPWHPTSPNNVVPLSSSSSVASPQHHHSRRHPHHQQRSHVSTQHNRFSSSPPASPRQRAATATATTTTAAVGEGMRAARPRVASASSSSSSAATTARGGGGAGGGGGALKQTMARLTIVPGGKPTRKARSAGRTSPASTA</sequence>
<dbReference type="KEGG" id="sre:PTSG_11713"/>
<proteinExistence type="predicted"/>
<dbReference type="OMA" id="FACEEAA"/>
<dbReference type="InterPro" id="IPR013761">
    <property type="entry name" value="SAM/pointed_sf"/>
</dbReference>
<feature type="compositionally biased region" description="Low complexity" evidence="4">
    <location>
        <begin position="611"/>
        <end position="627"/>
    </location>
</feature>
<dbReference type="Pfam" id="PF00023">
    <property type="entry name" value="Ank"/>
    <property type="match status" value="1"/>
</dbReference>
<feature type="compositionally biased region" description="Low complexity" evidence="4">
    <location>
        <begin position="383"/>
        <end position="426"/>
    </location>
</feature>
<feature type="domain" description="SAM" evidence="5">
    <location>
        <begin position="319"/>
        <end position="382"/>
    </location>
</feature>
<dbReference type="eggNOG" id="KOG0504">
    <property type="taxonomic scope" value="Eukaryota"/>
</dbReference>
<dbReference type="InterPro" id="IPR002110">
    <property type="entry name" value="Ankyrin_rpt"/>
</dbReference>
<evidence type="ECO:0000256" key="4">
    <source>
        <dbReference type="SAM" id="MobiDB-lite"/>
    </source>
</evidence>
<dbReference type="GO" id="GO:0004190">
    <property type="term" value="F:aspartic-type endopeptidase activity"/>
    <property type="evidence" value="ECO:0007669"/>
    <property type="project" value="InterPro"/>
</dbReference>
<feature type="domain" description="Peptidase A2" evidence="6">
    <location>
        <begin position="220"/>
        <end position="232"/>
    </location>
</feature>
<dbReference type="Gene3D" id="1.25.40.20">
    <property type="entry name" value="Ankyrin repeat-containing domain"/>
    <property type="match status" value="3"/>
</dbReference>
<dbReference type="GeneID" id="16077930"/>
<dbReference type="OrthoDB" id="539213at2759"/>
<evidence type="ECO:0000313" key="7">
    <source>
        <dbReference type="EMBL" id="EGD80772.1"/>
    </source>
</evidence>
<dbReference type="SMART" id="SM00248">
    <property type="entry name" value="ANK"/>
    <property type="match status" value="4"/>
</dbReference>
<dbReference type="PRINTS" id="PR01415">
    <property type="entry name" value="ANKYRIN"/>
</dbReference>
<feature type="repeat" description="ANK" evidence="3">
    <location>
        <begin position="102"/>
        <end position="134"/>
    </location>
</feature>
<name>F2U044_SALR5</name>
<dbReference type="SUPFAM" id="SSF48403">
    <property type="entry name" value="Ankyrin repeat"/>
    <property type="match status" value="1"/>
</dbReference>
<dbReference type="InterPro" id="IPR001660">
    <property type="entry name" value="SAM"/>
</dbReference>
<keyword evidence="2 3" id="KW-0040">ANK repeat</keyword>
<feature type="compositionally biased region" description="Low complexity" evidence="4">
    <location>
        <begin position="687"/>
        <end position="700"/>
    </location>
</feature>
<dbReference type="PROSITE" id="PS50105">
    <property type="entry name" value="SAM_DOMAIN"/>
    <property type="match status" value="1"/>
</dbReference>
<feature type="compositionally biased region" description="Basic residues" evidence="4">
    <location>
        <begin position="628"/>
        <end position="641"/>
    </location>
</feature>
<feature type="compositionally biased region" description="Low complexity" evidence="4">
    <location>
        <begin position="453"/>
        <end position="475"/>
    </location>
</feature>
<dbReference type="PROSITE" id="PS50297">
    <property type="entry name" value="ANK_REP_REGION"/>
    <property type="match status" value="4"/>
</dbReference>
<dbReference type="SUPFAM" id="SSF47769">
    <property type="entry name" value="SAM/Pointed domain"/>
    <property type="match status" value="1"/>
</dbReference>
<keyword evidence="1" id="KW-0677">Repeat</keyword>
<keyword evidence="8" id="KW-1185">Reference proteome</keyword>
<evidence type="ECO:0000256" key="3">
    <source>
        <dbReference type="PROSITE-ProRule" id="PRU00023"/>
    </source>
</evidence>
<dbReference type="RefSeq" id="XP_004997333.1">
    <property type="nucleotide sequence ID" value="XM_004997276.1"/>
</dbReference>
<dbReference type="Gene3D" id="1.10.150.50">
    <property type="entry name" value="Transcription Factor, Ets-1"/>
    <property type="match status" value="1"/>
</dbReference>
<accession>F2U044</accession>
<feature type="compositionally biased region" description="Polar residues" evidence="4">
    <location>
        <begin position="644"/>
        <end position="655"/>
    </location>
</feature>
<feature type="compositionally biased region" description="Basic residues" evidence="4">
    <location>
        <begin position="521"/>
        <end position="545"/>
    </location>
</feature>
<feature type="repeat" description="ANK" evidence="3">
    <location>
        <begin position="169"/>
        <end position="201"/>
    </location>
</feature>
<feature type="repeat" description="ANK" evidence="3">
    <location>
        <begin position="203"/>
        <end position="235"/>
    </location>
</feature>